<protein>
    <recommendedName>
        <fullName evidence="4">LYR motif-containing protein 5A</fullName>
    </recommendedName>
</protein>
<reference evidence="2" key="1">
    <citation type="journal article" date="2020" name="Stud. Mycol.">
        <title>101 Dothideomycetes genomes: a test case for predicting lifestyles and emergence of pathogens.</title>
        <authorList>
            <person name="Haridas S."/>
            <person name="Albert R."/>
            <person name="Binder M."/>
            <person name="Bloem J."/>
            <person name="Labutti K."/>
            <person name="Salamov A."/>
            <person name="Andreopoulos B."/>
            <person name="Baker S."/>
            <person name="Barry K."/>
            <person name="Bills G."/>
            <person name="Bluhm B."/>
            <person name="Cannon C."/>
            <person name="Castanera R."/>
            <person name="Culley D."/>
            <person name="Daum C."/>
            <person name="Ezra D."/>
            <person name="Gonzalez J."/>
            <person name="Henrissat B."/>
            <person name="Kuo A."/>
            <person name="Liang C."/>
            <person name="Lipzen A."/>
            <person name="Lutzoni F."/>
            <person name="Magnuson J."/>
            <person name="Mondo S."/>
            <person name="Nolan M."/>
            <person name="Ohm R."/>
            <person name="Pangilinan J."/>
            <person name="Park H.-J."/>
            <person name="Ramirez L."/>
            <person name="Alfaro M."/>
            <person name="Sun H."/>
            <person name="Tritt A."/>
            <person name="Yoshinaga Y."/>
            <person name="Zwiers L.-H."/>
            <person name="Turgeon B."/>
            <person name="Goodwin S."/>
            <person name="Spatafora J."/>
            <person name="Crous P."/>
            <person name="Grigoriev I."/>
        </authorList>
    </citation>
    <scope>NUCLEOTIDE SEQUENCE</scope>
    <source>
        <strain evidence="2">CBS 473.64</strain>
    </source>
</reference>
<dbReference type="PANTHER" id="PTHR21024:SF0">
    <property type="entry name" value="ELECTRON TRANSFER FLAVOPROTEIN REGULATORY FACTOR 1"/>
    <property type="match status" value="1"/>
</dbReference>
<evidence type="ECO:0000313" key="2">
    <source>
        <dbReference type="EMBL" id="KAF2641445.1"/>
    </source>
</evidence>
<gene>
    <name evidence="2" type="ORF">P280DRAFT_469064</name>
</gene>
<accession>A0A6A6S1P7</accession>
<evidence type="ECO:0000313" key="3">
    <source>
        <dbReference type="Proteomes" id="UP000799753"/>
    </source>
</evidence>
<dbReference type="GO" id="GO:0022904">
    <property type="term" value="P:respiratory electron transport chain"/>
    <property type="evidence" value="ECO:0007669"/>
    <property type="project" value="TreeGrafter"/>
</dbReference>
<keyword evidence="3" id="KW-1185">Reference proteome</keyword>
<sequence>MAAPTTLRHQVIHIYKELLFLGREYPQGFDYYRKRLHKAFASQQHLTDEDQIRKGIARAEFVKKGSPRSQFHTSPKLMSSEIEALYYLKRYRTLRQRYDKT</sequence>
<dbReference type="InterPro" id="IPR052000">
    <property type="entry name" value="ETFRF1"/>
</dbReference>
<dbReference type="Proteomes" id="UP000799753">
    <property type="component" value="Unassembled WGS sequence"/>
</dbReference>
<proteinExistence type="inferred from homology"/>
<name>A0A6A6S1P7_9PLEO</name>
<dbReference type="CDD" id="cd20265">
    <property type="entry name" value="Complex1_LYR_ETFRF1_LYRM5"/>
    <property type="match status" value="1"/>
</dbReference>
<dbReference type="OrthoDB" id="10258445at2759"/>
<dbReference type="GO" id="GO:0090324">
    <property type="term" value="P:negative regulation of oxidative phosphorylation"/>
    <property type="evidence" value="ECO:0007669"/>
    <property type="project" value="InterPro"/>
</dbReference>
<dbReference type="PANTHER" id="PTHR21024">
    <property type="entry name" value="GROWTH HORMONE-INDUCIBLE SOLUBLE PROTEIN-RELATED"/>
    <property type="match status" value="1"/>
</dbReference>
<organism evidence="2 3">
    <name type="scientific">Massarina eburnea CBS 473.64</name>
    <dbReference type="NCBI Taxonomy" id="1395130"/>
    <lineage>
        <taxon>Eukaryota</taxon>
        <taxon>Fungi</taxon>
        <taxon>Dikarya</taxon>
        <taxon>Ascomycota</taxon>
        <taxon>Pezizomycotina</taxon>
        <taxon>Dothideomycetes</taxon>
        <taxon>Pleosporomycetidae</taxon>
        <taxon>Pleosporales</taxon>
        <taxon>Massarineae</taxon>
        <taxon>Massarinaceae</taxon>
        <taxon>Massarina</taxon>
    </lineage>
</organism>
<dbReference type="Pfam" id="PF13233">
    <property type="entry name" value="Complex1_LYR_2"/>
    <property type="match status" value="1"/>
</dbReference>
<evidence type="ECO:0008006" key="4">
    <source>
        <dbReference type="Google" id="ProtNLM"/>
    </source>
</evidence>
<dbReference type="InterPro" id="IPR045296">
    <property type="entry name" value="Complex1_LYR_ETFRF1_LYRM5"/>
</dbReference>
<comment type="similarity">
    <text evidence="1">Belongs to the complex I LYR family.</text>
</comment>
<dbReference type="EMBL" id="MU006783">
    <property type="protein sequence ID" value="KAF2641445.1"/>
    <property type="molecule type" value="Genomic_DNA"/>
</dbReference>
<dbReference type="AlphaFoldDB" id="A0A6A6S1P7"/>
<dbReference type="GO" id="GO:0005739">
    <property type="term" value="C:mitochondrion"/>
    <property type="evidence" value="ECO:0007669"/>
    <property type="project" value="TreeGrafter"/>
</dbReference>
<evidence type="ECO:0000256" key="1">
    <source>
        <dbReference type="ARBA" id="ARBA00009508"/>
    </source>
</evidence>